<dbReference type="InterPro" id="IPR036691">
    <property type="entry name" value="Endo/exonu/phosph_ase_sf"/>
</dbReference>
<evidence type="ECO:0000313" key="2">
    <source>
        <dbReference type="Proteomes" id="UP001295444"/>
    </source>
</evidence>
<organism evidence="1 2">
    <name type="scientific">Pelobates cultripes</name>
    <name type="common">Western spadefoot toad</name>
    <dbReference type="NCBI Taxonomy" id="61616"/>
    <lineage>
        <taxon>Eukaryota</taxon>
        <taxon>Metazoa</taxon>
        <taxon>Chordata</taxon>
        <taxon>Craniata</taxon>
        <taxon>Vertebrata</taxon>
        <taxon>Euteleostomi</taxon>
        <taxon>Amphibia</taxon>
        <taxon>Batrachia</taxon>
        <taxon>Anura</taxon>
        <taxon>Pelobatoidea</taxon>
        <taxon>Pelobatidae</taxon>
        <taxon>Pelobates</taxon>
    </lineage>
</organism>
<keyword evidence="2" id="KW-1185">Reference proteome</keyword>
<reference evidence="1" key="1">
    <citation type="submission" date="2022-03" db="EMBL/GenBank/DDBJ databases">
        <authorList>
            <person name="Alioto T."/>
            <person name="Alioto T."/>
            <person name="Gomez Garrido J."/>
        </authorList>
    </citation>
    <scope>NUCLEOTIDE SEQUENCE</scope>
</reference>
<dbReference type="AlphaFoldDB" id="A0AAD1S091"/>
<protein>
    <recommendedName>
        <fullName evidence="3">Endonuclease/exonuclease/phosphatase domain-containing protein</fullName>
    </recommendedName>
</protein>
<dbReference type="Gene3D" id="3.60.10.10">
    <property type="entry name" value="Endonuclease/exonuclease/phosphatase"/>
    <property type="match status" value="1"/>
</dbReference>
<evidence type="ECO:0008006" key="3">
    <source>
        <dbReference type="Google" id="ProtNLM"/>
    </source>
</evidence>
<evidence type="ECO:0000313" key="1">
    <source>
        <dbReference type="EMBL" id="CAH2285013.1"/>
    </source>
</evidence>
<gene>
    <name evidence="1" type="ORF">PECUL_23A019249</name>
</gene>
<feature type="non-terminal residue" evidence="1">
    <location>
        <position position="130"/>
    </location>
</feature>
<dbReference type="SUPFAM" id="SSF56219">
    <property type="entry name" value="DNase I-like"/>
    <property type="match status" value="1"/>
</dbReference>
<sequence length="130" mass="14737">FPSTLLQDRRQTLVDETLDLWIGEGLRDHLDAITLTPPRWRGPQDLSPPWTHCAPSQTFGPKARPTDRQTPNMTLTPANLTIISINVRGLNKPKRRSTALKEFHSARASIVYIQETHTLEKGPDPRYTTT</sequence>
<feature type="non-terminal residue" evidence="1">
    <location>
        <position position="1"/>
    </location>
</feature>
<dbReference type="Proteomes" id="UP001295444">
    <property type="component" value="Chromosome 04"/>
</dbReference>
<accession>A0AAD1S091</accession>
<name>A0AAD1S091_PELCU</name>
<dbReference type="EMBL" id="OW240915">
    <property type="protein sequence ID" value="CAH2285013.1"/>
    <property type="molecule type" value="Genomic_DNA"/>
</dbReference>
<proteinExistence type="predicted"/>